<evidence type="ECO:0000256" key="4">
    <source>
        <dbReference type="SAM" id="SignalP"/>
    </source>
</evidence>
<keyword evidence="6" id="KW-1185">Reference proteome</keyword>
<comment type="caution">
    <text evidence="5">The sequence shown here is derived from an EMBL/GenBank/DDBJ whole genome shotgun (WGS) entry which is preliminary data.</text>
</comment>
<feature type="compositionally biased region" description="Low complexity" evidence="3">
    <location>
        <begin position="452"/>
        <end position="467"/>
    </location>
</feature>
<dbReference type="GO" id="GO:0009707">
    <property type="term" value="C:chloroplast outer membrane"/>
    <property type="evidence" value="ECO:0007669"/>
    <property type="project" value="TreeGrafter"/>
</dbReference>
<feature type="region of interest" description="Disordered" evidence="3">
    <location>
        <begin position="27"/>
        <end position="50"/>
    </location>
</feature>
<evidence type="ECO:0000256" key="1">
    <source>
        <dbReference type="ARBA" id="ARBA00023054"/>
    </source>
</evidence>
<dbReference type="AlphaFoldDB" id="A0A6A5MBB2"/>
<evidence type="ECO:0000256" key="3">
    <source>
        <dbReference type="SAM" id="MobiDB-lite"/>
    </source>
</evidence>
<organism evidence="5 6">
    <name type="scientific">Lupinus albus</name>
    <name type="common">White lupine</name>
    <name type="synonym">Lupinus termis</name>
    <dbReference type="NCBI Taxonomy" id="3870"/>
    <lineage>
        <taxon>Eukaryota</taxon>
        <taxon>Viridiplantae</taxon>
        <taxon>Streptophyta</taxon>
        <taxon>Embryophyta</taxon>
        <taxon>Tracheophyta</taxon>
        <taxon>Spermatophyta</taxon>
        <taxon>Magnoliopsida</taxon>
        <taxon>eudicotyledons</taxon>
        <taxon>Gunneridae</taxon>
        <taxon>Pentapetalae</taxon>
        <taxon>rosids</taxon>
        <taxon>fabids</taxon>
        <taxon>Fabales</taxon>
        <taxon>Fabaceae</taxon>
        <taxon>Papilionoideae</taxon>
        <taxon>50 kb inversion clade</taxon>
        <taxon>genistoids sensu lato</taxon>
        <taxon>core genistoids</taxon>
        <taxon>Genisteae</taxon>
        <taxon>Lupinus</taxon>
    </lineage>
</organism>
<proteinExistence type="predicted"/>
<dbReference type="InterPro" id="IPR040265">
    <property type="entry name" value="CHUP1/IPGA1-like"/>
</dbReference>
<feature type="region of interest" description="Disordered" evidence="3">
    <location>
        <begin position="393"/>
        <end position="424"/>
    </location>
</feature>
<protein>
    <submittedName>
        <fullName evidence="5">Uncharacterized protein</fullName>
    </submittedName>
</protein>
<keyword evidence="4" id="KW-0732">Signal</keyword>
<feature type="region of interest" description="Disordered" evidence="3">
    <location>
        <begin position="553"/>
        <end position="697"/>
    </location>
</feature>
<sequence>MIVRLGLIVVASIAAFSVKQLNVRSSKPDHGEAKLKQHQDEVMEEEQDTSFTDVLRELDKEEEEEEKEEVKLISSIINRANDYEEDDILPEFEDLLSGEIEFPLPTDKAKKDKVYEIEMAKNASELERLRQLVKELEEREVKLEGELLEYYGLKEQESDIVELQRQLKMKTVEVDTLNLTINSLQAERKKLQEELKNGANRELEVARNKIKELQKQIQLEANHTKGQLLLLKQQVSGLQTKEEAGVKKDVEIEKKLKAVNDLEVELVELKRKNKELQYEKRELTVKLTFAESRVTELSNMTENEMVAKAKGEVSNLRHANEDLQRQVEGLQMNRFSEVEELVYLRWVNACLRYELRNYQAPPGKLSARDLNKNLSPKSQERAKQLMLEYAGSERGQGDTDLESNFSHPSSPGSEDFDNVSIDSSTSKYSSVSKKTSLIQKFKKWGKSKDDSSALSSPSRSLSAGSPRRMSMSVKPRGPLESLMLRNVGDSVAITTFGQLDQEPIDSPKTPTTNSDSINSVASSFHLMSKSVDVSADEKYPAYKDRHKLALAREKQIKEKAEKARVQKFGDNTNSSMAKAERDRSIPLPPRLNQIKEKTSFVSGSPNNQSDDAKNVDNQSISKMKLAQIEKRPTRVPRPPPKSSGAGAVSTSSNPSNGVTSGPPPPPPPPGAPRPPPPPGGPPPPPPPPGSLSRGAMDGDKVHRAPQLVEFYQSLMKREAKKDTSSLIASSTSNVSDAKSNMIGEIANKSTFLLAVKADVETQGDFVMSLATEVRASSFSDIEDLVAFVNWLDEELSFLVDERAVLKHFDWPEGKADALREAAFEYQDLMKLEKQVTTFIDDPKFSCEDALKKMYSLLEKVENSVYALLRTRDMAISRYKEFGIPVNWLSDSGVVGKIKLSSVQLAKKYMKRVASELDILSGPEKEPTREFLVLQGVRFAFRVHQFAGGFDTESMKAFEDLRSRIHTTQAGEDNQPET</sequence>
<keyword evidence="1 2" id="KW-0175">Coiled coil</keyword>
<feature type="region of interest" description="Disordered" evidence="3">
    <location>
        <begin position="498"/>
        <end position="517"/>
    </location>
</feature>
<feature type="compositionally biased region" description="Polar residues" evidence="3">
    <location>
        <begin position="508"/>
        <end position="517"/>
    </location>
</feature>
<feature type="region of interest" description="Disordered" evidence="3">
    <location>
        <begin position="447"/>
        <end position="476"/>
    </location>
</feature>
<feature type="compositionally biased region" description="Pro residues" evidence="3">
    <location>
        <begin position="661"/>
        <end position="689"/>
    </location>
</feature>
<dbReference type="PANTHER" id="PTHR31342">
    <property type="entry name" value="PROTEIN CHUP1, CHLOROPLASTIC"/>
    <property type="match status" value="1"/>
</dbReference>
<dbReference type="Proteomes" id="UP000447434">
    <property type="component" value="Chromosome 4"/>
</dbReference>
<name>A0A6A5MBB2_LUPAL</name>
<dbReference type="PANTHER" id="PTHR31342:SF7">
    <property type="entry name" value="PROTEIN CHUP1, CHLOROPLASTIC"/>
    <property type="match status" value="1"/>
</dbReference>
<feature type="compositionally biased region" description="Basic and acidic residues" evidence="3">
    <location>
        <begin position="553"/>
        <end position="564"/>
    </location>
</feature>
<dbReference type="GO" id="GO:0009902">
    <property type="term" value="P:chloroplast relocation"/>
    <property type="evidence" value="ECO:0007669"/>
    <property type="project" value="TreeGrafter"/>
</dbReference>
<feature type="chain" id="PRO_5043478787" evidence="4">
    <location>
        <begin position="16"/>
        <end position="977"/>
    </location>
</feature>
<accession>A0A6A5MBB2</accession>
<feature type="compositionally biased region" description="Polar residues" evidence="3">
    <location>
        <begin position="599"/>
        <end position="621"/>
    </location>
</feature>
<feature type="coiled-coil region" evidence="2">
    <location>
        <begin position="119"/>
        <end position="223"/>
    </location>
</feature>
<feature type="coiled-coil region" evidence="2">
    <location>
        <begin position="252"/>
        <end position="333"/>
    </location>
</feature>
<dbReference type="OrthoDB" id="1917273at2759"/>
<gene>
    <name evidence="5" type="ORF">Lalb_Chr04g0254981</name>
</gene>
<evidence type="ECO:0000313" key="6">
    <source>
        <dbReference type="Proteomes" id="UP000447434"/>
    </source>
</evidence>
<feature type="compositionally biased region" description="Polar residues" evidence="3">
    <location>
        <begin position="648"/>
        <end position="659"/>
    </location>
</feature>
<evidence type="ECO:0000256" key="2">
    <source>
        <dbReference type="SAM" id="Coils"/>
    </source>
</evidence>
<feature type="compositionally biased region" description="Basic and acidic residues" evidence="3">
    <location>
        <begin position="27"/>
        <end position="41"/>
    </location>
</feature>
<feature type="signal peptide" evidence="4">
    <location>
        <begin position="1"/>
        <end position="15"/>
    </location>
</feature>
<dbReference type="EMBL" id="WOCE01000004">
    <property type="protein sequence ID" value="KAE9615415.1"/>
    <property type="molecule type" value="Genomic_DNA"/>
</dbReference>
<evidence type="ECO:0000313" key="5">
    <source>
        <dbReference type="EMBL" id="KAE9615415.1"/>
    </source>
</evidence>
<feature type="compositionally biased region" description="Polar residues" evidence="3">
    <location>
        <begin position="402"/>
        <end position="412"/>
    </location>
</feature>
<reference evidence="6" key="1">
    <citation type="journal article" date="2020" name="Nat. Commun.">
        <title>Genome sequence of the cluster root forming white lupin.</title>
        <authorList>
            <person name="Hufnagel B."/>
            <person name="Marques A."/>
            <person name="Soriano A."/>
            <person name="Marques L."/>
            <person name="Divol F."/>
            <person name="Doumas P."/>
            <person name="Sallet E."/>
            <person name="Mancinotti D."/>
            <person name="Carrere S."/>
            <person name="Marande W."/>
            <person name="Arribat S."/>
            <person name="Keller J."/>
            <person name="Huneau C."/>
            <person name="Blein T."/>
            <person name="Aime D."/>
            <person name="Laguerre M."/>
            <person name="Taylor J."/>
            <person name="Schubert V."/>
            <person name="Nelson M."/>
            <person name="Geu-Flores F."/>
            <person name="Crespi M."/>
            <person name="Gallardo-Guerrero K."/>
            <person name="Delaux P.-M."/>
            <person name="Salse J."/>
            <person name="Berges H."/>
            <person name="Guyot R."/>
            <person name="Gouzy J."/>
            <person name="Peret B."/>
        </authorList>
    </citation>
    <scope>NUCLEOTIDE SEQUENCE [LARGE SCALE GENOMIC DNA]</scope>
    <source>
        <strain evidence="6">cv. Amiga</strain>
    </source>
</reference>